<organism evidence="1 2">
    <name type="scientific">Carex littledalei</name>
    <dbReference type="NCBI Taxonomy" id="544730"/>
    <lineage>
        <taxon>Eukaryota</taxon>
        <taxon>Viridiplantae</taxon>
        <taxon>Streptophyta</taxon>
        <taxon>Embryophyta</taxon>
        <taxon>Tracheophyta</taxon>
        <taxon>Spermatophyta</taxon>
        <taxon>Magnoliopsida</taxon>
        <taxon>Liliopsida</taxon>
        <taxon>Poales</taxon>
        <taxon>Cyperaceae</taxon>
        <taxon>Cyperoideae</taxon>
        <taxon>Cariceae</taxon>
        <taxon>Carex</taxon>
        <taxon>Carex subgen. Euthyceras</taxon>
    </lineage>
</organism>
<reference evidence="1" key="1">
    <citation type="submission" date="2020-01" db="EMBL/GenBank/DDBJ databases">
        <title>Genome sequence of Kobresia littledalei, the first chromosome-level genome in the family Cyperaceae.</title>
        <authorList>
            <person name="Qu G."/>
        </authorList>
    </citation>
    <scope>NUCLEOTIDE SEQUENCE</scope>
    <source>
        <strain evidence="1">C.B.Clarke</strain>
        <tissue evidence="1">Leaf</tissue>
    </source>
</reference>
<accession>A0A833VIJ1</accession>
<evidence type="ECO:0000313" key="2">
    <source>
        <dbReference type="Proteomes" id="UP000623129"/>
    </source>
</evidence>
<proteinExistence type="predicted"/>
<dbReference type="EMBL" id="SWLB01000001">
    <property type="protein sequence ID" value="KAF3342087.1"/>
    <property type="molecule type" value="Genomic_DNA"/>
</dbReference>
<keyword evidence="2" id="KW-1185">Reference proteome</keyword>
<gene>
    <name evidence="1" type="ORF">FCM35_KLT00725</name>
</gene>
<dbReference type="Proteomes" id="UP000623129">
    <property type="component" value="Unassembled WGS sequence"/>
</dbReference>
<sequence length="100" mass="11226">MLVLNGGIQKLQLNATGIGDEGAKALAEMLKKNATILVLELNNNNIDYLDLQQLRLHVYPYMLPPHLEMLALDPLKYAHKNLVEIAANSYCIIKKTKLQN</sequence>
<name>A0A833VIJ1_9POAL</name>
<protein>
    <submittedName>
        <fullName evidence="1">Protein NLRC3</fullName>
    </submittedName>
</protein>
<dbReference type="AlphaFoldDB" id="A0A833VIJ1"/>
<dbReference type="SMART" id="SM00368">
    <property type="entry name" value="LRR_RI"/>
    <property type="match status" value="1"/>
</dbReference>
<dbReference type="InterPro" id="IPR001611">
    <property type="entry name" value="Leu-rich_rpt"/>
</dbReference>
<dbReference type="OrthoDB" id="341587at2759"/>
<dbReference type="Pfam" id="PF13516">
    <property type="entry name" value="LRR_6"/>
    <property type="match status" value="1"/>
</dbReference>
<dbReference type="Gene3D" id="3.80.10.10">
    <property type="entry name" value="Ribonuclease Inhibitor"/>
    <property type="match status" value="1"/>
</dbReference>
<comment type="caution">
    <text evidence="1">The sequence shown here is derived from an EMBL/GenBank/DDBJ whole genome shotgun (WGS) entry which is preliminary data.</text>
</comment>
<dbReference type="SUPFAM" id="SSF52047">
    <property type="entry name" value="RNI-like"/>
    <property type="match status" value="1"/>
</dbReference>
<dbReference type="InterPro" id="IPR032675">
    <property type="entry name" value="LRR_dom_sf"/>
</dbReference>
<evidence type="ECO:0000313" key="1">
    <source>
        <dbReference type="EMBL" id="KAF3342087.1"/>
    </source>
</evidence>